<proteinExistence type="predicted"/>
<gene>
    <name evidence="1" type="ORF">M9458_036734</name>
</gene>
<feature type="non-terminal residue" evidence="1">
    <location>
        <position position="179"/>
    </location>
</feature>
<dbReference type="EMBL" id="JAMKFB020000018">
    <property type="protein sequence ID" value="KAL0168512.1"/>
    <property type="molecule type" value="Genomic_DNA"/>
</dbReference>
<dbReference type="Proteomes" id="UP001529510">
    <property type="component" value="Unassembled WGS sequence"/>
</dbReference>
<dbReference type="AlphaFoldDB" id="A0ABD0P352"/>
<evidence type="ECO:0000313" key="1">
    <source>
        <dbReference type="EMBL" id="KAL0168512.1"/>
    </source>
</evidence>
<reference evidence="1 2" key="1">
    <citation type="submission" date="2024-05" db="EMBL/GenBank/DDBJ databases">
        <title>Genome sequencing and assembly of Indian major carp, Cirrhinus mrigala (Hamilton, 1822).</title>
        <authorList>
            <person name="Mohindra V."/>
            <person name="Chowdhury L.M."/>
            <person name="Lal K."/>
            <person name="Jena J.K."/>
        </authorList>
    </citation>
    <scope>NUCLEOTIDE SEQUENCE [LARGE SCALE GENOMIC DNA]</scope>
    <source>
        <strain evidence="1">CM1030</strain>
        <tissue evidence="1">Blood</tissue>
    </source>
</reference>
<sequence>MPLSTLRSRAAFFAKKLRVRGRSDVRRRRAGPLASCAHRSSQYGLDLLFEAPAGEVEDSSELAASAAEFQSVADAEMPAAPQRAAKEIGLKWVAPPRPANGVQERHLWLNLAEMRDAEKVHFLDAPISQVSLFGDTVEEFAQLFSTVKKQTEAIKHILPQRAGKHQPSPTQAAAFTCFA</sequence>
<keyword evidence="2" id="KW-1185">Reference proteome</keyword>
<name>A0ABD0P352_CIRMR</name>
<protein>
    <submittedName>
        <fullName evidence="1">Uncharacterized protein</fullName>
    </submittedName>
</protein>
<accession>A0ABD0P352</accession>
<comment type="caution">
    <text evidence="1">The sequence shown here is derived from an EMBL/GenBank/DDBJ whole genome shotgun (WGS) entry which is preliminary data.</text>
</comment>
<evidence type="ECO:0000313" key="2">
    <source>
        <dbReference type="Proteomes" id="UP001529510"/>
    </source>
</evidence>
<organism evidence="1 2">
    <name type="scientific">Cirrhinus mrigala</name>
    <name type="common">Mrigala</name>
    <dbReference type="NCBI Taxonomy" id="683832"/>
    <lineage>
        <taxon>Eukaryota</taxon>
        <taxon>Metazoa</taxon>
        <taxon>Chordata</taxon>
        <taxon>Craniata</taxon>
        <taxon>Vertebrata</taxon>
        <taxon>Euteleostomi</taxon>
        <taxon>Actinopterygii</taxon>
        <taxon>Neopterygii</taxon>
        <taxon>Teleostei</taxon>
        <taxon>Ostariophysi</taxon>
        <taxon>Cypriniformes</taxon>
        <taxon>Cyprinidae</taxon>
        <taxon>Labeoninae</taxon>
        <taxon>Labeonini</taxon>
        <taxon>Cirrhinus</taxon>
    </lineage>
</organism>